<name>A0A7J3Z8R1_9CREN</name>
<dbReference type="EMBL" id="DRYQ01000089">
    <property type="protein sequence ID" value="HHQ50975.1"/>
    <property type="molecule type" value="Genomic_DNA"/>
</dbReference>
<proteinExistence type="predicted"/>
<accession>A0A7J3Z8R1</accession>
<comment type="caution">
    <text evidence="1">The sequence shown here is derived from an EMBL/GenBank/DDBJ whole genome shotgun (WGS) entry which is preliminary data.</text>
</comment>
<dbReference type="AlphaFoldDB" id="A0A7J3Z8R1"/>
<sequence>MLRGFAGLFEKSPEGWCYLVFVTVKDVEVVVYLSRKGIKSSVKDYLEYIKTGLRELHCKTIEEVLEFAKLVAPCTIVECSVESEPGERCREFCNTRGA</sequence>
<evidence type="ECO:0000313" key="1">
    <source>
        <dbReference type="EMBL" id="HHQ50975.1"/>
    </source>
</evidence>
<gene>
    <name evidence="1" type="ORF">ENM66_06460</name>
</gene>
<reference evidence="1" key="1">
    <citation type="journal article" date="2020" name="mSystems">
        <title>Genome- and Community-Level Interaction Insights into Carbon Utilization and Element Cycling Functions of Hydrothermarchaeota in Hydrothermal Sediment.</title>
        <authorList>
            <person name="Zhou Z."/>
            <person name="Liu Y."/>
            <person name="Xu W."/>
            <person name="Pan J."/>
            <person name="Luo Z.H."/>
            <person name="Li M."/>
        </authorList>
    </citation>
    <scope>NUCLEOTIDE SEQUENCE [LARGE SCALE GENOMIC DNA]</scope>
    <source>
        <strain evidence="1">SpSt-1105</strain>
    </source>
</reference>
<protein>
    <submittedName>
        <fullName evidence="1">Uncharacterized protein</fullName>
    </submittedName>
</protein>
<organism evidence="1">
    <name type="scientific">Ignisphaera aggregans</name>
    <dbReference type="NCBI Taxonomy" id="334771"/>
    <lineage>
        <taxon>Archaea</taxon>
        <taxon>Thermoproteota</taxon>
        <taxon>Thermoprotei</taxon>
        <taxon>Desulfurococcales</taxon>
        <taxon>Desulfurococcaceae</taxon>
        <taxon>Ignisphaera</taxon>
    </lineage>
</organism>